<feature type="region of interest" description="Disordered" evidence="6">
    <location>
        <begin position="74"/>
        <end position="99"/>
    </location>
</feature>
<reference evidence="7 8" key="1">
    <citation type="submission" date="2022-05" db="EMBL/GenBank/DDBJ databases">
        <authorList>
            <consortium name="Genoscope - CEA"/>
            <person name="William W."/>
        </authorList>
    </citation>
    <scope>NUCLEOTIDE SEQUENCE [LARGE SCALE GENOMIC DNA]</scope>
</reference>
<protein>
    <recommendedName>
        <fullName evidence="9">Complexin-1</fullName>
    </recommendedName>
</protein>
<evidence type="ECO:0000256" key="4">
    <source>
        <dbReference type="ARBA" id="ARBA00022775"/>
    </source>
</evidence>
<keyword evidence="2" id="KW-0813">Transport</keyword>
<dbReference type="Gene3D" id="1.20.5.580">
    <property type="entry name" value="Single Helix bin"/>
    <property type="match status" value="1"/>
</dbReference>
<keyword evidence="8" id="KW-1185">Reference proteome</keyword>
<dbReference type="SUPFAM" id="SSF58038">
    <property type="entry name" value="SNARE fusion complex"/>
    <property type="match status" value="1"/>
</dbReference>
<evidence type="ECO:0000256" key="6">
    <source>
        <dbReference type="SAM" id="MobiDB-lite"/>
    </source>
</evidence>
<evidence type="ECO:0000313" key="7">
    <source>
        <dbReference type="EMBL" id="CAH3143080.1"/>
    </source>
</evidence>
<dbReference type="PANTHER" id="PTHR16705:SF4">
    <property type="entry name" value="COMPLEXIN"/>
    <property type="match status" value="1"/>
</dbReference>
<proteinExistence type="inferred from homology"/>
<dbReference type="Pfam" id="PF05835">
    <property type="entry name" value="Synaphin"/>
    <property type="match status" value="1"/>
</dbReference>
<comment type="similarity">
    <text evidence="1">Belongs to the complexin/synaphin family.</text>
</comment>
<evidence type="ECO:0000256" key="3">
    <source>
        <dbReference type="ARBA" id="ARBA00022483"/>
    </source>
</evidence>
<dbReference type="Proteomes" id="UP001159405">
    <property type="component" value="Unassembled WGS sequence"/>
</dbReference>
<comment type="caution">
    <text evidence="7">The sequence shown here is derived from an EMBL/GenBank/DDBJ whole genome shotgun (WGS) entry which is preliminary data.</text>
</comment>
<organism evidence="7 8">
    <name type="scientific">Porites lobata</name>
    <dbReference type="NCBI Taxonomy" id="104759"/>
    <lineage>
        <taxon>Eukaryota</taxon>
        <taxon>Metazoa</taxon>
        <taxon>Cnidaria</taxon>
        <taxon>Anthozoa</taxon>
        <taxon>Hexacorallia</taxon>
        <taxon>Scleractinia</taxon>
        <taxon>Fungiina</taxon>
        <taxon>Poritidae</taxon>
        <taxon>Porites</taxon>
    </lineage>
</organism>
<keyword evidence="4" id="KW-0532">Neurotransmitter transport</keyword>
<evidence type="ECO:0008006" key="9">
    <source>
        <dbReference type="Google" id="ProtNLM"/>
    </source>
</evidence>
<name>A0ABN8PGB8_9CNID</name>
<dbReference type="InterPro" id="IPR008849">
    <property type="entry name" value="Synaphin"/>
</dbReference>
<dbReference type="PANTHER" id="PTHR16705">
    <property type="entry name" value="COMPLEXIN"/>
    <property type="match status" value="1"/>
</dbReference>
<gene>
    <name evidence="7" type="ORF">PLOB_00043221</name>
</gene>
<sequence>MATFAAKYLVSSAASGVSNRVGELSGDIGKQLSTENLSKKDLDRAEKELYKEETSRKKKHLKMEASREKLRSDIRGKYGITKRKGHEPVESHSGILMPRSEKERLLAAENHADEEDDCECSSCCPWTSCFPCFKFNNHKDS</sequence>
<evidence type="ECO:0000256" key="2">
    <source>
        <dbReference type="ARBA" id="ARBA00022448"/>
    </source>
</evidence>
<dbReference type="CDD" id="cd22808">
    <property type="entry name" value="Complexin_NTD_CPLX_I_II"/>
    <property type="match status" value="1"/>
</dbReference>
<evidence type="ECO:0000256" key="1">
    <source>
        <dbReference type="ARBA" id="ARBA00005396"/>
    </source>
</evidence>
<dbReference type="EMBL" id="CALNXK010000070">
    <property type="protein sequence ID" value="CAH3143080.1"/>
    <property type="molecule type" value="Genomic_DNA"/>
</dbReference>
<evidence type="ECO:0000256" key="5">
    <source>
        <dbReference type="ARBA" id="ARBA00037297"/>
    </source>
</evidence>
<comment type="function">
    <text evidence="5">Positively regulates a late step in synaptic vesicle exocytosis.</text>
</comment>
<keyword evidence="3" id="KW-0268">Exocytosis</keyword>
<evidence type="ECO:0000313" key="8">
    <source>
        <dbReference type="Proteomes" id="UP001159405"/>
    </source>
</evidence>
<accession>A0ABN8PGB8</accession>